<dbReference type="InterPro" id="IPR015421">
    <property type="entry name" value="PyrdxlP-dep_Trfase_major"/>
</dbReference>
<dbReference type="Proteomes" id="UP000501570">
    <property type="component" value="Chromosome"/>
</dbReference>
<evidence type="ECO:0000313" key="4">
    <source>
        <dbReference type="Proteomes" id="UP000501570"/>
    </source>
</evidence>
<proteinExistence type="inferred from homology"/>
<evidence type="ECO:0000256" key="2">
    <source>
        <dbReference type="RuleBase" id="RU004508"/>
    </source>
</evidence>
<reference evidence="3 4" key="1">
    <citation type="submission" date="2019-09" db="EMBL/GenBank/DDBJ databases">
        <title>FDA dAtabase for Regulatory Grade micrObial Sequences (FDA-ARGOS): Supporting development and validation of Infectious Disease Dx tests.</title>
        <authorList>
            <person name="Sciortino C."/>
            <person name="Tallon L."/>
            <person name="Sadzewicz L."/>
            <person name="Vavikolanu K."/>
            <person name="Mehta A."/>
            <person name="Aluvathingal J."/>
            <person name="Nadendla S."/>
            <person name="Nandy P."/>
            <person name="Geyer C."/>
            <person name="Yan Y."/>
            <person name="Sichtig H."/>
        </authorList>
    </citation>
    <scope>NUCLEOTIDE SEQUENCE [LARGE SCALE GENOMIC DNA]</scope>
    <source>
        <strain evidence="3 4">FDAARGOS_636</strain>
    </source>
</reference>
<dbReference type="PANTHER" id="PTHR30244">
    <property type="entry name" value="TRANSAMINASE"/>
    <property type="match status" value="1"/>
</dbReference>
<dbReference type="EMBL" id="CP050995">
    <property type="protein sequence ID" value="QIY92581.1"/>
    <property type="molecule type" value="Genomic_DNA"/>
</dbReference>
<dbReference type="PIRSF" id="PIRSF000390">
    <property type="entry name" value="PLP_StrS"/>
    <property type="match status" value="1"/>
</dbReference>
<dbReference type="Gene3D" id="3.90.1150.10">
    <property type="entry name" value="Aspartate Aminotransferase, domain 1"/>
    <property type="match status" value="1"/>
</dbReference>
<dbReference type="SUPFAM" id="SSF53383">
    <property type="entry name" value="PLP-dependent transferases"/>
    <property type="match status" value="1"/>
</dbReference>
<protein>
    <submittedName>
        <fullName evidence="3">Pyridoxal phosphate-dependent aminotransferase</fullName>
    </submittedName>
</protein>
<organism evidence="3 4">
    <name type="scientific">Chryseobacterium gallinarum</name>
    <dbReference type="NCBI Taxonomy" id="1324352"/>
    <lineage>
        <taxon>Bacteria</taxon>
        <taxon>Pseudomonadati</taxon>
        <taxon>Bacteroidota</taxon>
        <taxon>Flavobacteriia</taxon>
        <taxon>Flavobacteriales</taxon>
        <taxon>Weeksellaceae</taxon>
        <taxon>Chryseobacterium group</taxon>
        <taxon>Chryseobacterium</taxon>
    </lineage>
</organism>
<dbReference type="InterPro" id="IPR015424">
    <property type="entry name" value="PyrdxlP-dep_Trfase"/>
</dbReference>
<dbReference type="PANTHER" id="PTHR30244:SF34">
    <property type="entry name" value="DTDP-4-AMINO-4,6-DIDEOXYGALACTOSE TRANSAMINASE"/>
    <property type="match status" value="1"/>
</dbReference>
<dbReference type="Pfam" id="PF01041">
    <property type="entry name" value="DegT_DnrJ_EryC1"/>
    <property type="match status" value="1"/>
</dbReference>
<gene>
    <name evidence="3" type="ORF">FOB44_18835</name>
</gene>
<evidence type="ECO:0000313" key="3">
    <source>
        <dbReference type="EMBL" id="QIY92581.1"/>
    </source>
</evidence>
<evidence type="ECO:0000256" key="1">
    <source>
        <dbReference type="ARBA" id="ARBA00037999"/>
    </source>
</evidence>
<dbReference type="InterPro" id="IPR000653">
    <property type="entry name" value="DegT/StrS_aminotransferase"/>
</dbReference>
<name>A0ABX6KVE7_CHRGL</name>
<dbReference type="GO" id="GO:0008483">
    <property type="term" value="F:transaminase activity"/>
    <property type="evidence" value="ECO:0007669"/>
    <property type="project" value="UniProtKB-KW"/>
</dbReference>
<comment type="similarity">
    <text evidence="1 2">Belongs to the DegT/DnrJ/EryC1 family.</text>
</comment>
<keyword evidence="4" id="KW-1185">Reference proteome</keyword>
<keyword evidence="3" id="KW-0808">Transferase</keyword>
<keyword evidence="3" id="KW-0032">Aminotransferase</keyword>
<sequence length="393" mass="44983">MIFLTDHLKILNTYRLEEKKIWLSPPHMGGNELKYIQDAFDSNWISQYGLNIDEFEKKIEDYLGSNSFVTALSSGTAAIHLALKLLNVGENDFVICQSFTFVASANPILYEKAIPVFIDSEASTWNMCPNALEDAVKYCLQQGKKPKAIITVSLYGMPFMVDEILEISRRYEIPIIEDSAEALGSQYKNKLCGTFGDLSIISFNGNKIITTSGGGILISRTSFDKTRALYLATQAKENKDYYHHSEIGYNYRMSNISAGIGIGQLEVLEDRIQRRRNNHDFYQSVLKDFDEIKLFEEPNEDFFSNYWLNTVTIEGNNCIITKEKLKKIFSENNIETRYLWKPMHFQPLYKKYKFFGRDLSGTLFGSGLCLPSGSDLTDEDKDKIMDILMKIKI</sequence>
<dbReference type="Gene3D" id="3.40.640.10">
    <property type="entry name" value="Type I PLP-dependent aspartate aminotransferase-like (Major domain)"/>
    <property type="match status" value="1"/>
</dbReference>
<dbReference type="InterPro" id="IPR015422">
    <property type="entry name" value="PyrdxlP-dep_Trfase_small"/>
</dbReference>
<accession>A0ABX6KVE7</accession>
<keyword evidence="2" id="KW-0663">Pyridoxal phosphate</keyword>
<dbReference type="CDD" id="cd00616">
    <property type="entry name" value="AHBA_syn"/>
    <property type="match status" value="1"/>
</dbReference>